<dbReference type="RefSeq" id="XP_002848100.1">
    <property type="nucleotide sequence ID" value="XM_002848054.1"/>
</dbReference>
<organism evidence="1 2">
    <name type="scientific">Arthroderma otae (strain ATCC MYA-4605 / CBS 113480)</name>
    <name type="common">Microsporum canis</name>
    <dbReference type="NCBI Taxonomy" id="554155"/>
    <lineage>
        <taxon>Eukaryota</taxon>
        <taxon>Fungi</taxon>
        <taxon>Dikarya</taxon>
        <taxon>Ascomycota</taxon>
        <taxon>Pezizomycotina</taxon>
        <taxon>Eurotiomycetes</taxon>
        <taxon>Eurotiomycetidae</taxon>
        <taxon>Onygenales</taxon>
        <taxon>Arthrodermataceae</taxon>
        <taxon>Microsporum</taxon>
    </lineage>
</organism>
<name>C5FM65_ARTOC</name>
<dbReference type="Proteomes" id="UP000002035">
    <property type="component" value="Unassembled WGS sequence"/>
</dbReference>
<proteinExistence type="predicted"/>
<dbReference type="HOGENOM" id="CLU_2170487_0_0_1"/>
<dbReference type="VEuPathDB" id="FungiDB:MCYG_03606"/>
<accession>C5FM65</accession>
<protein>
    <submittedName>
        <fullName evidence="1">Uncharacterized protein</fullName>
    </submittedName>
</protein>
<reference evidence="2" key="1">
    <citation type="journal article" date="2012" name="MBio">
        <title>Comparative genome analysis of Trichophyton rubrum and related dermatophytes reveals candidate genes involved in infection.</title>
        <authorList>
            <person name="Martinez D.A."/>
            <person name="Oliver B.G."/>
            <person name="Graeser Y."/>
            <person name="Goldberg J.M."/>
            <person name="Li W."/>
            <person name="Martinez-Rossi N.M."/>
            <person name="Monod M."/>
            <person name="Shelest E."/>
            <person name="Barton R.C."/>
            <person name="Birch E."/>
            <person name="Brakhage A.A."/>
            <person name="Chen Z."/>
            <person name="Gurr S.J."/>
            <person name="Heiman D."/>
            <person name="Heitman J."/>
            <person name="Kosti I."/>
            <person name="Rossi A."/>
            <person name="Saif S."/>
            <person name="Samalova M."/>
            <person name="Saunders C.W."/>
            <person name="Shea T."/>
            <person name="Summerbell R.C."/>
            <person name="Xu J."/>
            <person name="Young S."/>
            <person name="Zeng Q."/>
            <person name="Birren B.W."/>
            <person name="Cuomo C.A."/>
            <person name="White T.C."/>
        </authorList>
    </citation>
    <scope>NUCLEOTIDE SEQUENCE [LARGE SCALE GENOMIC DNA]</scope>
    <source>
        <strain evidence="2">ATCC MYA-4605 / CBS 113480</strain>
    </source>
</reference>
<dbReference type="EMBL" id="DS995703">
    <property type="protein sequence ID" value="EEQ30787.1"/>
    <property type="molecule type" value="Genomic_DNA"/>
</dbReference>
<gene>
    <name evidence="1" type="ORF">MCYG_03606</name>
</gene>
<evidence type="ECO:0000313" key="1">
    <source>
        <dbReference type="EMBL" id="EEQ30787.1"/>
    </source>
</evidence>
<sequence>MTIEKRERDVCDTAPWRMIVCLGLAQPLPRQHYYTTKEKSKIHEIHGMYGQETRGGATSGVLGAFGADQLVFIPLFTMACVADSSLPTYFRSKDLDIKDEAEEDAVEEAG</sequence>
<keyword evidence="2" id="KW-1185">Reference proteome</keyword>
<dbReference type="AlphaFoldDB" id="C5FM65"/>
<evidence type="ECO:0000313" key="2">
    <source>
        <dbReference type="Proteomes" id="UP000002035"/>
    </source>
</evidence>
<dbReference type="GeneID" id="9229422"/>